<organism evidence="7 8">
    <name type="scientific">Clostridium acetireducens DSM 10703</name>
    <dbReference type="NCBI Taxonomy" id="1121290"/>
    <lineage>
        <taxon>Bacteria</taxon>
        <taxon>Bacillati</taxon>
        <taxon>Bacillota</taxon>
        <taxon>Clostridia</taxon>
        <taxon>Eubacteriales</taxon>
        <taxon>Clostridiaceae</taxon>
        <taxon>Clostridium</taxon>
    </lineage>
</organism>
<evidence type="ECO:0000259" key="6">
    <source>
        <dbReference type="Pfam" id="PF00881"/>
    </source>
</evidence>
<dbReference type="SUPFAM" id="SSF55469">
    <property type="entry name" value="FMN-dependent nitroreductase-like"/>
    <property type="match status" value="1"/>
</dbReference>
<feature type="domain" description="Nitroreductase" evidence="6">
    <location>
        <begin position="7"/>
        <end position="151"/>
    </location>
</feature>
<dbReference type="GO" id="GO:0102919">
    <property type="term" value="F:5,6-dimethylbenzimidazole synthase activity"/>
    <property type="evidence" value="ECO:0007669"/>
    <property type="project" value="UniProtKB-EC"/>
</dbReference>
<evidence type="ECO:0000256" key="5">
    <source>
        <dbReference type="ARBA" id="ARBA00023002"/>
    </source>
</evidence>
<dbReference type="STRING" id="1121290.CLAOCE_15670"/>
<gene>
    <name evidence="7" type="primary">bluB</name>
    <name evidence="7" type="ORF">CLOACE_15670</name>
</gene>
<dbReference type="Gene3D" id="3.40.109.10">
    <property type="entry name" value="NADH Oxidase"/>
    <property type="match status" value="1"/>
</dbReference>
<evidence type="ECO:0000256" key="2">
    <source>
        <dbReference type="ARBA" id="ARBA00007118"/>
    </source>
</evidence>
<protein>
    <submittedName>
        <fullName evidence="7">5,6-dimethylbenzimidazole synthase</fullName>
        <ecNumber evidence="7">1.13.11.79</ecNumber>
    </submittedName>
</protein>
<dbReference type="EC" id="1.13.11.79" evidence="7"/>
<proteinExistence type="inferred from homology"/>
<dbReference type="Proteomes" id="UP000175744">
    <property type="component" value="Unassembled WGS sequence"/>
</dbReference>
<evidence type="ECO:0000313" key="7">
    <source>
        <dbReference type="EMBL" id="OFI05800.1"/>
    </source>
</evidence>
<dbReference type="OrthoDB" id="9812105at2"/>
<dbReference type="PANTHER" id="PTHR43673">
    <property type="entry name" value="NAD(P)H NITROREDUCTASE YDGI-RELATED"/>
    <property type="match status" value="1"/>
</dbReference>
<sequence length="187" mass="21310">MQFYDVIENRKSIRNFTENPIPKEKIDKMVTAAMMSPSWKNKTSYKFIIVSDEQKRNELADTIMNNTGEAANSIRQAPITTVVVADPKLSGTIDQKEYYLVDSAIAMEHFMLSATAEGYGTCWIGAFDENKVKNILSVPNNFKVIGMTPVGETNENKAHNPKKDVRDYVFINNWNNAYTENKEMLMH</sequence>
<dbReference type="PATRIC" id="fig|1121290.3.peg.1554"/>
<dbReference type="EMBL" id="LZFO01000022">
    <property type="protein sequence ID" value="OFI05800.1"/>
    <property type="molecule type" value="Genomic_DNA"/>
</dbReference>
<dbReference type="RefSeq" id="WP_070110544.1">
    <property type="nucleotide sequence ID" value="NZ_LZFO01000022.1"/>
</dbReference>
<comment type="similarity">
    <text evidence="2">Belongs to the nitroreductase family.</text>
</comment>
<keyword evidence="5 7" id="KW-0560">Oxidoreductase</keyword>
<evidence type="ECO:0000256" key="4">
    <source>
        <dbReference type="ARBA" id="ARBA00022643"/>
    </source>
</evidence>
<name>A0A1E8EXZ8_9CLOT</name>
<keyword evidence="3" id="KW-0285">Flavoprotein</keyword>
<keyword evidence="8" id="KW-1185">Reference proteome</keyword>
<accession>A0A1E8EXZ8</accession>
<evidence type="ECO:0000256" key="3">
    <source>
        <dbReference type="ARBA" id="ARBA00022630"/>
    </source>
</evidence>
<evidence type="ECO:0000256" key="1">
    <source>
        <dbReference type="ARBA" id="ARBA00001917"/>
    </source>
</evidence>
<reference evidence="7 8" key="1">
    <citation type="submission" date="2016-06" db="EMBL/GenBank/DDBJ databases">
        <title>Genome sequence of Clostridium acetireducens DSM 10703.</title>
        <authorList>
            <person name="Poehlein A."/>
            <person name="Fluechter S."/>
            <person name="Duerre P."/>
            <person name="Daniel R."/>
        </authorList>
    </citation>
    <scope>NUCLEOTIDE SEQUENCE [LARGE SCALE GENOMIC DNA]</scope>
    <source>
        <strain evidence="7 8">DSM 10703</strain>
    </source>
</reference>
<evidence type="ECO:0000313" key="8">
    <source>
        <dbReference type="Proteomes" id="UP000175744"/>
    </source>
</evidence>
<dbReference type="AlphaFoldDB" id="A0A1E8EXZ8"/>
<dbReference type="CDD" id="cd02139">
    <property type="entry name" value="nitroreductase"/>
    <property type="match status" value="1"/>
</dbReference>
<dbReference type="PANTHER" id="PTHR43673:SF2">
    <property type="entry name" value="NITROREDUCTASE"/>
    <property type="match status" value="1"/>
</dbReference>
<keyword evidence="4" id="KW-0288">FMN</keyword>
<dbReference type="InterPro" id="IPR029479">
    <property type="entry name" value="Nitroreductase"/>
</dbReference>
<comment type="caution">
    <text evidence="7">The sequence shown here is derived from an EMBL/GenBank/DDBJ whole genome shotgun (WGS) entry which is preliminary data.</text>
</comment>
<comment type="cofactor">
    <cofactor evidence="1">
        <name>FMN</name>
        <dbReference type="ChEBI" id="CHEBI:58210"/>
    </cofactor>
</comment>
<dbReference type="InterPro" id="IPR000415">
    <property type="entry name" value="Nitroreductase-like"/>
</dbReference>
<dbReference type="Pfam" id="PF00881">
    <property type="entry name" value="Nitroreductase"/>
    <property type="match status" value="1"/>
</dbReference>